<evidence type="ECO:0000256" key="6">
    <source>
        <dbReference type="ARBA" id="ARBA00022927"/>
    </source>
</evidence>
<dbReference type="Pfam" id="PF03865">
    <property type="entry name" value="ShlB"/>
    <property type="match status" value="1"/>
</dbReference>
<dbReference type="EMBL" id="JBHSEW010000011">
    <property type="protein sequence ID" value="MFC4623114.1"/>
    <property type="molecule type" value="Genomic_DNA"/>
</dbReference>
<dbReference type="Gene3D" id="2.40.160.50">
    <property type="entry name" value="membrane protein fhac: a member of the omp85/tpsb transporter family"/>
    <property type="match status" value="1"/>
</dbReference>
<evidence type="ECO:0000313" key="12">
    <source>
        <dbReference type="EMBL" id="MFC4623114.1"/>
    </source>
</evidence>
<feature type="compositionally biased region" description="Low complexity" evidence="9">
    <location>
        <begin position="58"/>
        <end position="71"/>
    </location>
</feature>
<dbReference type="RefSeq" id="WP_377727059.1">
    <property type="nucleotide sequence ID" value="NZ_JBHSEW010000011.1"/>
</dbReference>
<protein>
    <submittedName>
        <fullName evidence="12">ShlB/FhaC/HecB family hemolysin secretion/activation protein</fullName>
    </submittedName>
</protein>
<dbReference type="InterPro" id="IPR005565">
    <property type="entry name" value="Hemolysn_activator_HlyB_C"/>
</dbReference>
<evidence type="ECO:0000256" key="7">
    <source>
        <dbReference type="ARBA" id="ARBA00023136"/>
    </source>
</evidence>
<dbReference type="PANTHER" id="PTHR34597:SF1">
    <property type="entry name" value="HEME_HEMOPEXIN TRANSPORTER PROTEIN HUXB"/>
    <property type="match status" value="1"/>
</dbReference>
<feature type="signal peptide" evidence="10">
    <location>
        <begin position="1"/>
        <end position="31"/>
    </location>
</feature>
<dbReference type="Pfam" id="PF08479">
    <property type="entry name" value="POTRA_2"/>
    <property type="match status" value="1"/>
</dbReference>
<evidence type="ECO:0000256" key="5">
    <source>
        <dbReference type="ARBA" id="ARBA00022692"/>
    </source>
</evidence>
<sequence length="576" mass="60892">MPHHPTVARRSPSAHLASSALLLLTAAAAQAQTAPTIDAGSLQREAERSLQTPPSAAPAPQAAPAAKPMPADAKATRVTVRHIVIEGASLIPVEELDALVAPHIGQSLTLAELEHAIQQIAEHYRQQGWYARVYLPQQDVTNGTVRIQILEGRFSGSTLQQSGSRANADAVQALITHRLQAGAPLSSAALERGLLLANDLPGIAATGTLQAGHNQGDTALAVNIQDTPFITGDIGLNNHGIQSTGRAQATGGLALNNLTGSGDQLALRLLIAQDIRSAVARYSLPLGHSGLRLAAHASTLDYDLGGTYKSLDAEGKAHTAGLTATYPLIRQADRNLSASLGYEHRRYNDNMLGQALRRHKLNALTAGLNGDIRDNLGAGGITWGGVQLTTGSLNIRNIAGDKTADAATAQTHGSYTKLAWNLSRLQALAPTWQIQASASGQWANGNLASSERMTLGGPNQIRAYPVNEASGDQGILIQLELQKNFAPSWQAIAFYDAGHIQQHKNPWANWNAGSSQPNRYTLQGAGLGVNWRSTDWLMNASVAAPIGSNKGATNGRNNDNSKKSSPRGWVSLTRLF</sequence>
<proteinExistence type="inferred from homology"/>
<comment type="caution">
    <text evidence="12">The sequence shown here is derived from an EMBL/GenBank/DDBJ whole genome shotgun (WGS) entry which is preliminary data.</text>
</comment>
<dbReference type="PROSITE" id="PS51779">
    <property type="entry name" value="POTRA"/>
    <property type="match status" value="1"/>
</dbReference>
<feature type="region of interest" description="Disordered" evidence="9">
    <location>
        <begin position="547"/>
        <end position="567"/>
    </location>
</feature>
<evidence type="ECO:0000256" key="4">
    <source>
        <dbReference type="ARBA" id="ARBA00022452"/>
    </source>
</evidence>
<organism evidence="12 13">
    <name type="scientific">Comamonas nitrativorans</name>
    <dbReference type="NCBI Taxonomy" id="108437"/>
    <lineage>
        <taxon>Bacteria</taxon>
        <taxon>Pseudomonadati</taxon>
        <taxon>Pseudomonadota</taxon>
        <taxon>Betaproteobacteria</taxon>
        <taxon>Burkholderiales</taxon>
        <taxon>Comamonadaceae</taxon>
        <taxon>Comamonas</taxon>
    </lineage>
</organism>
<evidence type="ECO:0000256" key="1">
    <source>
        <dbReference type="ARBA" id="ARBA00004442"/>
    </source>
</evidence>
<evidence type="ECO:0000256" key="2">
    <source>
        <dbReference type="ARBA" id="ARBA00009055"/>
    </source>
</evidence>
<keyword evidence="7" id="KW-0472">Membrane</keyword>
<name>A0ABV9GY23_9BURK</name>
<evidence type="ECO:0000256" key="8">
    <source>
        <dbReference type="ARBA" id="ARBA00023237"/>
    </source>
</evidence>
<keyword evidence="4" id="KW-1134">Transmembrane beta strand</keyword>
<keyword evidence="5" id="KW-0812">Transmembrane</keyword>
<accession>A0ABV9GY23</accession>
<comment type="subcellular location">
    <subcellularLocation>
        <location evidence="1">Cell outer membrane</location>
    </subcellularLocation>
</comment>
<keyword evidence="10" id="KW-0732">Signal</keyword>
<reference evidence="13" key="1">
    <citation type="journal article" date="2019" name="Int. J. Syst. Evol. Microbiol.">
        <title>The Global Catalogue of Microorganisms (GCM) 10K type strain sequencing project: providing services to taxonomists for standard genome sequencing and annotation.</title>
        <authorList>
            <consortium name="The Broad Institute Genomics Platform"/>
            <consortium name="The Broad Institute Genome Sequencing Center for Infectious Disease"/>
            <person name="Wu L."/>
            <person name="Ma J."/>
        </authorList>
    </citation>
    <scope>NUCLEOTIDE SEQUENCE [LARGE SCALE GENOMIC DNA]</scope>
    <source>
        <strain evidence="13">JCM 11650</strain>
    </source>
</reference>
<dbReference type="PANTHER" id="PTHR34597">
    <property type="entry name" value="SLR1661 PROTEIN"/>
    <property type="match status" value="1"/>
</dbReference>
<feature type="chain" id="PRO_5046163552" evidence="10">
    <location>
        <begin position="32"/>
        <end position="576"/>
    </location>
</feature>
<evidence type="ECO:0000256" key="10">
    <source>
        <dbReference type="SAM" id="SignalP"/>
    </source>
</evidence>
<keyword evidence="13" id="KW-1185">Reference proteome</keyword>
<evidence type="ECO:0000313" key="13">
    <source>
        <dbReference type="Proteomes" id="UP001595967"/>
    </source>
</evidence>
<feature type="domain" description="POTRA" evidence="11">
    <location>
        <begin position="78"/>
        <end position="152"/>
    </location>
</feature>
<evidence type="ECO:0000256" key="3">
    <source>
        <dbReference type="ARBA" id="ARBA00022448"/>
    </source>
</evidence>
<dbReference type="InterPro" id="IPR034746">
    <property type="entry name" value="POTRA"/>
</dbReference>
<keyword evidence="8" id="KW-0998">Cell outer membrane</keyword>
<dbReference type="InterPro" id="IPR051544">
    <property type="entry name" value="TPS_OM_transporter"/>
</dbReference>
<dbReference type="Gene3D" id="3.10.20.310">
    <property type="entry name" value="membrane protein fhac"/>
    <property type="match status" value="1"/>
</dbReference>
<comment type="similarity">
    <text evidence="2">Belongs to the TPS (TC 1.B.20) family.</text>
</comment>
<feature type="region of interest" description="Disordered" evidence="9">
    <location>
        <begin position="41"/>
        <end position="71"/>
    </location>
</feature>
<gene>
    <name evidence="12" type="ORF">ACFO3A_12930</name>
</gene>
<evidence type="ECO:0000256" key="9">
    <source>
        <dbReference type="SAM" id="MobiDB-lite"/>
    </source>
</evidence>
<dbReference type="InterPro" id="IPR013686">
    <property type="entry name" value="Polypept-transport_assoc_ShlB"/>
</dbReference>
<keyword evidence="6" id="KW-0653">Protein transport</keyword>
<dbReference type="Proteomes" id="UP001595967">
    <property type="component" value="Unassembled WGS sequence"/>
</dbReference>
<evidence type="ECO:0000259" key="11">
    <source>
        <dbReference type="PROSITE" id="PS51779"/>
    </source>
</evidence>
<keyword evidence="3" id="KW-0813">Transport</keyword>